<dbReference type="PRINTS" id="PR00038">
    <property type="entry name" value="HTHLUXR"/>
</dbReference>
<name>A0ABU2XGD1_9ACTN</name>
<dbReference type="PROSITE" id="PS50043">
    <property type="entry name" value="HTH_LUXR_2"/>
    <property type="match status" value="1"/>
</dbReference>
<dbReference type="Gene3D" id="1.25.40.10">
    <property type="entry name" value="Tetratricopeptide repeat domain"/>
    <property type="match status" value="1"/>
</dbReference>
<dbReference type="SUPFAM" id="SSF46894">
    <property type="entry name" value="C-terminal effector domain of the bipartite response regulators"/>
    <property type="match status" value="1"/>
</dbReference>
<dbReference type="InterPro" id="IPR000792">
    <property type="entry name" value="Tscrpt_reg_LuxR_C"/>
</dbReference>
<evidence type="ECO:0000313" key="3">
    <source>
        <dbReference type="Proteomes" id="UP001180754"/>
    </source>
</evidence>
<dbReference type="SUPFAM" id="SSF48452">
    <property type="entry name" value="TPR-like"/>
    <property type="match status" value="1"/>
</dbReference>
<comment type="caution">
    <text evidence="2">The sequence shown here is derived from an EMBL/GenBank/DDBJ whole genome shotgun (WGS) entry which is preliminary data.</text>
</comment>
<accession>A0ABU2XGD1</accession>
<dbReference type="SMART" id="SM00421">
    <property type="entry name" value="HTH_LUXR"/>
    <property type="match status" value="1"/>
</dbReference>
<dbReference type="InterPro" id="IPR016032">
    <property type="entry name" value="Sig_transdc_resp-reg_C-effctor"/>
</dbReference>
<evidence type="ECO:0000259" key="1">
    <source>
        <dbReference type="PROSITE" id="PS50043"/>
    </source>
</evidence>
<dbReference type="Gene3D" id="1.10.10.10">
    <property type="entry name" value="Winged helix-like DNA-binding domain superfamily/Winged helix DNA-binding domain"/>
    <property type="match status" value="1"/>
</dbReference>
<dbReference type="PANTHER" id="PTHR47691:SF3">
    <property type="entry name" value="HTH-TYPE TRANSCRIPTIONAL REGULATOR RV0890C-RELATED"/>
    <property type="match status" value="1"/>
</dbReference>
<dbReference type="RefSeq" id="WP_311725415.1">
    <property type="nucleotide sequence ID" value="NZ_JAVRFD010000009.1"/>
</dbReference>
<dbReference type="InterPro" id="IPR011990">
    <property type="entry name" value="TPR-like_helical_dom_sf"/>
</dbReference>
<dbReference type="CDD" id="cd06170">
    <property type="entry name" value="LuxR_C_like"/>
    <property type="match status" value="1"/>
</dbReference>
<dbReference type="PANTHER" id="PTHR47691">
    <property type="entry name" value="REGULATOR-RELATED"/>
    <property type="match status" value="1"/>
</dbReference>
<evidence type="ECO:0000313" key="2">
    <source>
        <dbReference type="EMBL" id="MDT0544951.1"/>
    </source>
</evidence>
<dbReference type="Proteomes" id="UP001180754">
    <property type="component" value="Unassembled WGS sequence"/>
</dbReference>
<proteinExistence type="predicted"/>
<dbReference type="Pfam" id="PF00931">
    <property type="entry name" value="NB-ARC"/>
    <property type="match status" value="1"/>
</dbReference>
<protein>
    <submittedName>
        <fullName evidence="2">LuxR C-terminal-related transcriptional regulator</fullName>
    </submittedName>
</protein>
<dbReference type="InterPro" id="IPR036388">
    <property type="entry name" value="WH-like_DNA-bd_sf"/>
</dbReference>
<dbReference type="Gene3D" id="3.40.50.300">
    <property type="entry name" value="P-loop containing nucleotide triphosphate hydrolases"/>
    <property type="match status" value="1"/>
</dbReference>
<dbReference type="InterPro" id="IPR002182">
    <property type="entry name" value="NB-ARC"/>
</dbReference>
<sequence>MGRRHEAAEVKRLLSASRLVTLTGVGGVGKTRLALRVAEDARRAFPDGVWLVELAALADPGLLPQSVSEALELRDHSSRPAVEALVDHLRDKQALILLDNCEQLIEACALLTGRLLREAPRLRVLATSRQALGTAGEQTLAVPTLALPDATGPRLSTAALAQCDAVRLFVERAGAILPGFSVTETNRDAVERVCRQLDGIPLGIELAAVRLRALSVQQLLDRLDDRFRLLTTGSRAVLPRHQTLRALVDWSYDLCTGKEQLLWARVSVFAGSLDLDAAEAVCGGDGIHREDVLDLVAGLVDKSVLIREDHPEAVRYRMLDTLRHYGRERLSAAGEGPVRLRRHRDYYQRLAATARAELFGPTQVSWFARLQREHANLRAALEYSFAEPGQAAAGLGIATDLLYHWITSYYLAEGRGWLDRGLALCAEPTETRARALWTDSWLAIIQTDIEAAAAMLEECRALGVRLGRDAVLGYVALYSGMIAMCRDDPESAIGLYEEAVVRHRAADDPVGLALALIRLSLTHSFLGDSPRAIALGEESLAVCDAYGEGWHRAYATMALGVEVWRQGDHERAAALERESLTFNRSLDDPLGVGVNLEVLAWISASQKGYQRAARILGALRNIWQSIGAPLSGYGHLIRYHEACAADTQRALGKQAFQAAVKEGVRLSYDEALTYALLDQLPARAPVAEAEQPSPLTPRETEIARLVAQGLSNKEIAAALVIAQRTAEGHIERILSKLGFNSRAQVAVWVAGQHRTEHDFEAE</sequence>
<reference evidence="2" key="1">
    <citation type="submission" date="2024-05" db="EMBL/GenBank/DDBJ databases">
        <title>30 novel species of actinomycetes from the DSMZ collection.</title>
        <authorList>
            <person name="Nouioui I."/>
        </authorList>
    </citation>
    <scope>NUCLEOTIDE SEQUENCE</scope>
    <source>
        <strain evidence="2">DSM 41529</strain>
    </source>
</reference>
<feature type="domain" description="HTH luxR-type" evidence="1">
    <location>
        <begin position="688"/>
        <end position="753"/>
    </location>
</feature>
<dbReference type="InterPro" id="IPR027417">
    <property type="entry name" value="P-loop_NTPase"/>
</dbReference>
<dbReference type="PRINTS" id="PR00364">
    <property type="entry name" value="DISEASERSIST"/>
</dbReference>
<dbReference type="SUPFAM" id="SSF52540">
    <property type="entry name" value="P-loop containing nucleoside triphosphate hydrolases"/>
    <property type="match status" value="1"/>
</dbReference>
<dbReference type="EMBL" id="JAVRFD010000009">
    <property type="protein sequence ID" value="MDT0544951.1"/>
    <property type="molecule type" value="Genomic_DNA"/>
</dbReference>
<dbReference type="Pfam" id="PF25872">
    <property type="entry name" value="HTH_77"/>
    <property type="match status" value="1"/>
</dbReference>
<dbReference type="Pfam" id="PF00196">
    <property type="entry name" value="GerE"/>
    <property type="match status" value="1"/>
</dbReference>
<dbReference type="InterPro" id="IPR058852">
    <property type="entry name" value="HTH_77"/>
</dbReference>
<gene>
    <name evidence="2" type="ORF">RND15_19895</name>
</gene>
<keyword evidence="3" id="KW-1185">Reference proteome</keyword>
<organism evidence="2 3">
    <name type="scientific">Streptomyces lonegramiae</name>
    <dbReference type="NCBI Taxonomy" id="3075524"/>
    <lineage>
        <taxon>Bacteria</taxon>
        <taxon>Bacillati</taxon>
        <taxon>Actinomycetota</taxon>
        <taxon>Actinomycetes</taxon>
        <taxon>Kitasatosporales</taxon>
        <taxon>Streptomycetaceae</taxon>
        <taxon>Streptomyces</taxon>
    </lineage>
</organism>